<reference evidence="8" key="1">
    <citation type="submission" date="2020-10" db="EMBL/GenBank/DDBJ databases">
        <authorList>
            <person name="Gilroy R."/>
        </authorList>
    </citation>
    <scope>NUCLEOTIDE SEQUENCE</scope>
    <source>
        <strain evidence="8">CHK193-30670</strain>
    </source>
</reference>
<dbReference type="NCBIfam" id="TIGR00361">
    <property type="entry name" value="ComEC_Rec2"/>
    <property type="match status" value="1"/>
</dbReference>
<evidence type="ECO:0000256" key="3">
    <source>
        <dbReference type="ARBA" id="ARBA00022692"/>
    </source>
</evidence>
<feature type="transmembrane region" description="Helical" evidence="6">
    <location>
        <begin position="290"/>
        <end position="309"/>
    </location>
</feature>
<dbReference type="PANTHER" id="PTHR30619:SF7">
    <property type="entry name" value="BETA-LACTAMASE DOMAIN PROTEIN"/>
    <property type="match status" value="1"/>
</dbReference>
<dbReference type="InterPro" id="IPR052159">
    <property type="entry name" value="Competence_DNA_uptake"/>
</dbReference>
<dbReference type="InterPro" id="IPR001279">
    <property type="entry name" value="Metallo-B-lactamas"/>
</dbReference>
<evidence type="ECO:0000313" key="8">
    <source>
        <dbReference type="EMBL" id="HIU39888.1"/>
    </source>
</evidence>
<dbReference type="AlphaFoldDB" id="A0A9D1IMK8"/>
<feature type="transmembrane region" description="Helical" evidence="6">
    <location>
        <begin position="316"/>
        <end position="343"/>
    </location>
</feature>
<dbReference type="Gene3D" id="3.60.15.10">
    <property type="entry name" value="Ribonuclease Z/Hydroxyacylglutathione hydrolase-like"/>
    <property type="match status" value="1"/>
</dbReference>
<feature type="transmembrane region" description="Helical" evidence="6">
    <location>
        <begin position="363"/>
        <end position="384"/>
    </location>
</feature>
<evidence type="ECO:0000256" key="2">
    <source>
        <dbReference type="ARBA" id="ARBA00022475"/>
    </source>
</evidence>
<dbReference type="Pfam" id="PF00753">
    <property type="entry name" value="Lactamase_B"/>
    <property type="match status" value="1"/>
</dbReference>
<feature type="transmembrane region" description="Helical" evidence="6">
    <location>
        <begin position="171"/>
        <end position="190"/>
    </location>
</feature>
<evidence type="ECO:0000313" key="9">
    <source>
        <dbReference type="Proteomes" id="UP000824074"/>
    </source>
</evidence>
<gene>
    <name evidence="8" type="ORF">IAB68_01120</name>
</gene>
<dbReference type="SMART" id="SM00849">
    <property type="entry name" value="Lactamase_B"/>
    <property type="match status" value="1"/>
</dbReference>
<organism evidence="8 9">
    <name type="scientific">Candidatus Aphodocola excrementigallinarum</name>
    <dbReference type="NCBI Taxonomy" id="2840670"/>
    <lineage>
        <taxon>Bacteria</taxon>
        <taxon>Bacillati</taxon>
        <taxon>Bacillota</taxon>
        <taxon>Bacilli</taxon>
        <taxon>Candidatus Aphodocola</taxon>
    </lineage>
</organism>
<keyword evidence="4 6" id="KW-1133">Transmembrane helix</keyword>
<dbReference type="Pfam" id="PF03772">
    <property type="entry name" value="Competence"/>
    <property type="match status" value="1"/>
</dbReference>
<dbReference type="CDD" id="cd07731">
    <property type="entry name" value="ComA-like_MBL-fold"/>
    <property type="match status" value="1"/>
</dbReference>
<dbReference type="SUPFAM" id="SSF56281">
    <property type="entry name" value="Metallo-hydrolase/oxidoreductase"/>
    <property type="match status" value="1"/>
</dbReference>
<dbReference type="InterPro" id="IPR004477">
    <property type="entry name" value="ComEC_N"/>
</dbReference>
<evidence type="ECO:0000256" key="4">
    <source>
        <dbReference type="ARBA" id="ARBA00022989"/>
    </source>
</evidence>
<feature type="transmembrane region" description="Helical" evidence="6">
    <location>
        <begin position="258"/>
        <end position="278"/>
    </location>
</feature>
<protein>
    <submittedName>
        <fullName evidence="8">DNA internalization-related competence protein ComEC/Rec2</fullName>
    </submittedName>
</protein>
<comment type="subcellular location">
    <subcellularLocation>
        <location evidence="1">Cell membrane</location>
        <topology evidence="1">Multi-pass membrane protein</topology>
    </subcellularLocation>
</comment>
<proteinExistence type="predicted"/>
<dbReference type="GO" id="GO:0005886">
    <property type="term" value="C:plasma membrane"/>
    <property type="evidence" value="ECO:0007669"/>
    <property type="project" value="UniProtKB-SubCell"/>
</dbReference>
<dbReference type="PANTHER" id="PTHR30619">
    <property type="entry name" value="DNA INTERNALIZATION/COMPETENCE PROTEIN COMEC/REC2"/>
    <property type="match status" value="1"/>
</dbReference>
<dbReference type="NCBIfam" id="TIGR00360">
    <property type="entry name" value="ComEC_N-term"/>
    <property type="match status" value="1"/>
</dbReference>
<dbReference type="InterPro" id="IPR035681">
    <property type="entry name" value="ComA-like_MBL"/>
</dbReference>
<dbReference type="InterPro" id="IPR004797">
    <property type="entry name" value="Competence_ComEC/Rec2"/>
</dbReference>
<evidence type="ECO:0000259" key="7">
    <source>
        <dbReference type="SMART" id="SM00849"/>
    </source>
</evidence>
<accession>A0A9D1IMK8</accession>
<sequence length="670" mass="77123">MNKKVILFTIFIVALLRIVLMFVLDNNMYYENEKSIIGKITYIKKEEDKTTIDVKEKQKYRITIYESVDFKYGDKVKVTGLFNTPSDNTVFNLFNYRKYLLSKNIKEMCTDCEVKRVRKTKNIFYIIKNKIVEHVDNYKSKNYLKAFVIGDTSLISDDAKDAYSNVGISHLLAISGTHVSVFLVIINFLFKKSKLKNFILFSFLFFFLFITGFVESLIRCVLFMLLSFLNKKFKLKLNSISLIILTASILLIINPYLVYSVGLMFSLVITFFIILISYKLKNKSYLNKTFIISLISFLSSVPILAYNFFKINVLSILFNIIFVPIVSFFIFPLSLITFLIPLFDELFYMVSNAFEGIALFLDNFKVLSFVIAKPNIIAVFLYYLMLYLSVKVNKKWIIIYIIILIININAKFFIINPTITFLDVGQGDSTVIILPRGKTILVDTGGNFLSNSSISLNKTIPYLNSLGINKIDLLILTHGDYDHMGDSVELVNNISVEKVVFNNGEYSEIELELTSLLKKKKINYYKNIKTLNVDNNKFYFLNNNIYDDENDNSIVLYAKFNNIKLLLMGDATKKVEEDILNSYSINNIDILKVGHHGSKTSTSNDFINVIKPKYSIISVGKNNRYGHPNDEVLKRLSSSSIYRTDLNGSIMFEIKNKKLKIKTCIKKKGV</sequence>
<keyword evidence="3 6" id="KW-0812">Transmembrane</keyword>
<reference evidence="8" key="2">
    <citation type="journal article" date="2021" name="PeerJ">
        <title>Extensive microbial diversity within the chicken gut microbiome revealed by metagenomics and culture.</title>
        <authorList>
            <person name="Gilroy R."/>
            <person name="Ravi A."/>
            <person name="Getino M."/>
            <person name="Pursley I."/>
            <person name="Horton D.L."/>
            <person name="Alikhan N.F."/>
            <person name="Baker D."/>
            <person name="Gharbi K."/>
            <person name="Hall N."/>
            <person name="Watson M."/>
            <person name="Adriaenssens E.M."/>
            <person name="Foster-Nyarko E."/>
            <person name="Jarju S."/>
            <person name="Secka A."/>
            <person name="Antonio M."/>
            <person name="Oren A."/>
            <person name="Chaudhuri R.R."/>
            <person name="La Ragione R."/>
            <person name="Hildebrand F."/>
            <person name="Pallen M.J."/>
        </authorList>
    </citation>
    <scope>NUCLEOTIDE SEQUENCE</scope>
    <source>
        <strain evidence="8">CHK193-30670</strain>
    </source>
</reference>
<evidence type="ECO:0000256" key="1">
    <source>
        <dbReference type="ARBA" id="ARBA00004651"/>
    </source>
</evidence>
<feature type="domain" description="Metallo-beta-lactamase" evidence="7">
    <location>
        <begin position="426"/>
        <end position="621"/>
    </location>
</feature>
<name>A0A9D1IMK8_9FIRM</name>
<dbReference type="InterPro" id="IPR036866">
    <property type="entry name" value="RibonucZ/Hydroxyglut_hydro"/>
</dbReference>
<dbReference type="Proteomes" id="UP000824074">
    <property type="component" value="Unassembled WGS sequence"/>
</dbReference>
<feature type="transmembrane region" description="Helical" evidence="6">
    <location>
        <begin position="202"/>
        <end position="229"/>
    </location>
</feature>
<dbReference type="GO" id="GO:0030420">
    <property type="term" value="P:establishment of competence for transformation"/>
    <property type="evidence" value="ECO:0007669"/>
    <property type="project" value="InterPro"/>
</dbReference>
<evidence type="ECO:0000256" key="6">
    <source>
        <dbReference type="SAM" id="Phobius"/>
    </source>
</evidence>
<feature type="transmembrane region" description="Helical" evidence="6">
    <location>
        <begin position="396"/>
        <end position="414"/>
    </location>
</feature>
<keyword evidence="5 6" id="KW-0472">Membrane</keyword>
<comment type="caution">
    <text evidence="8">The sequence shown here is derived from an EMBL/GenBank/DDBJ whole genome shotgun (WGS) entry which is preliminary data.</text>
</comment>
<evidence type="ECO:0000256" key="5">
    <source>
        <dbReference type="ARBA" id="ARBA00023136"/>
    </source>
</evidence>
<keyword evidence="2" id="KW-1003">Cell membrane</keyword>
<dbReference type="EMBL" id="DVMT01000014">
    <property type="protein sequence ID" value="HIU39888.1"/>
    <property type="molecule type" value="Genomic_DNA"/>
</dbReference>
<feature type="transmembrane region" description="Helical" evidence="6">
    <location>
        <begin position="235"/>
        <end position="253"/>
    </location>
</feature>